<dbReference type="RefSeq" id="WP_123508062.1">
    <property type="nucleotide sequence ID" value="NZ_MOBQ01000002.1"/>
</dbReference>
<comment type="caution">
    <text evidence="1">The sequence shown here is derived from an EMBL/GenBank/DDBJ whole genome shotgun (WGS) entry which is preliminary data.</text>
</comment>
<sequence length="103" mass="11431">MSHLQQRQQPYRSRKWLAAVREISFCVLCGASGIQAAHRNVGKGMGQKTDDCLTAALCVECHTNIDNGKDMTRDERRALLDKAICETVQQLARMGLIEAKVTA</sequence>
<evidence type="ECO:0000313" key="2">
    <source>
        <dbReference type="Proteomes" id="UP000285349"/>
    </source>
</evidence>
<gene>
    <name evidence="1" type="ORF">BK666_02075</name>
</gene>
<evidence type="ECO:0000313" key="1">
    <source>
        <dbReference type="EMBL" id="RON52907.1"/>
    </source>
</evidence>
<dbReference type="AlphaFoldDB" id="A0A423KIB9"/>
<dbReference type="OrthoDB" id="9809509at2"/>
<dbReference type="EMBL" id="MOBQ01000002">
    <property type="protein sequence ID" value="RON52907.1"/>
    <property type="molecule type" value="Genomic_DNA"/>
</dbReference>
<accession>A0A423KIB9</accession>
<dbReference type="Gene3D" id="3.30.50.20">
    <property type="entry name" value="prophage-derive protein ybcO"/>
    <property type="match status" value="1"/>
</dbReference>
<protein>
    <recommendedName>
        <fullName evidence="3">DUF1364 domain-containing protein</fullName>
    </recommendedName>
</protein>
<reference evidence="1 2" key="1">
    <citation type="submission" date="2016-10" db="EMBL/GenBank/DDBJ databases">
        <title>Comparative genome analysis of multiple Pseudomonas spp. focuses on biocontrol and plant growth promoting traits.</title>
        <authorList>
            <person name="Tao X.-Y."/>
            <person name="Taylor C.G."/>
        </authorList>
    </citation>
    <scope>NUCLEOTIDE SEQUENCE [LARGE SCALE GENOMIC DNA]</scope>
    <source>
        <strain evidence="1 2">37A10</strain>
    </source>
</reference>
<dbReference type="Proteomes" id="UP000285349">
    <property type="component" value="Unassembled WGS sequence"/>
</dbReference>
<organism evidence="1 2">
    <name type="scientific">Pseudomonas frederiksbergensis</name>
    <dbReference type="NCBI Taxonomy" id="104087"/>
    <lineage>
        <taxon>Bacteria</taxon>
        <taxon>Pseudomonadati</taxon>
        <taxon>Pseudomonadota</taxon>
        <taxon>Gammaproteobacteria</taxon>
        <taxon>Pseudomonadales</taxon>
        <taxon>Pseudomonadaceae</taxon>
        <taxon>Pseudomonas</taxon>
    </lineage>
</organism>
<name>A0A423KIB9_9PSED</name>
<evidence type="ECO:0008006" key="3">
    <source>
        <dbReference type="Google" id="ProtNLM"/>
    </source>
</evidence>
<proteinExistence type="predicted"/>